<dbReference type="Proteomes" id="UP000821845">
    <property type="component" value="Chromosome 6"/>
</dbReference>
<proteinExistence type="predicted"/>
<organism evidence="1 2">
    <name type="scientific">Hyalomma asiaticum</name>
    <name type="common">Tick</name>
    <dbReference type="NCBI Taxonomy" id="266040"/>
    <lineage>
        <taxon>Eukaryota</taxon>
        <taxon>Metazoa</taxon>
        <taxon>Ecdysozoa</taxon>
        <taxon>Arthropoda</taxon>
        <taxon>Chelicerata</taxon>
        <taxon>Arachnida</taxon>
        <taxon>Acari</taxon>
        <taxon>Parasitiformes</taxon>
        <taxon>Ixodida</taxon>
        <taxon>Ixodoidea</taxon>
        <taxon>Ixodidae</taxon>
        <taxon>Hyalomminae</taxon>
        <taxon>Hyalomma</taxon>
    </lineage>
</organism>
<accession>A0ACB7S7T5</accession>
<name>A0ACB7S7T5_HYAAI</name>
<reference evidence="1" key="1">
    <citation type="submission" date="2020-05" db="EMBL/GenBank/DDBJ databases">
        <title>Large-scale comparative analyses of tick genomes elucidate their genetic diversity and vector capacities.</title>
        <authorList>
            <person name="Jia N."/>
            <person name="Wang J."/>
            <person name="Shi W."/>
            <person name="Du L."/>
            <person name="Sun Y."/>
            <person name="Zhan W."/>
            <person name="Jiang J."/>
            <person name="Wang Q."/>
            <person name="Zhang B."/>
            <person name="Ji P."/>
            <person name="Sakyi L.B."/>
            <person name="Cui X."/>
            <person name="Yuan T."/>
            <person name="Jiang B."/>
            <person name="Yang W."/>
            <person name="Lam T.T.-Y."/>
            <person name="Chang Q."/>
            <person name="Ding S."/>
            <person name="Wang X."/>
            <person name="Zhu J."/>
            <person name="Ruan X."/>
            <person name="Zhao L."/>
            <person name="Wei J."/>
            <person name="Que T."/>
            <person name="Du C."/>
            <person name="Cheng J."/>
            <person name="Dai P."/>
            <person name="Han X."/>
            <person name="Huang E."/>
            <person name="Gao Y."/>
            <person name="Liu J."/>
            <person name="Shao H."/>
            <person name="Ye R."/>
            <person name="Li L."/>
            <person name="Wei W."/>
            <person name="Wang X."/>
            <person name="Wang C."/>
            <person name="Yang T."/>
            <person name="Huo Q."/>
            <person name="Li W."/>
            <person name="Guo W."/>
            <person name="Chen H."/>
            <person name="Zhou L."/>
            <person name="Ni X."/>
            <person name="Tian J."/>
            <person name="Zhou Y."/>
            <person name="Sheng Y."/>
            <person name="Liu T."/>
            <person name="Pan Y."/>
            <person name="Xia L."/>
            <person name="Li J."/>
            <person name="Zhao F."/>
            <person name="Cao W."/>
        </authorList>
    </citation>
    <scope>NUCLEOTIDE SEQUENCE</scope>
    <source>
        <strain evidence="1">Hyas-2018</strain>
    </source>
</reference>
<gene>
    <name evidence="1" type="ORF">HPB50_019983</name>
</gene>
<evidence type="ECO:0000313" key="1">
    <source>
        <dbReference type="EMBL" id="KAH6928809.1"/>
    </source>
</evidence>
<comment type="caution">
    <text evidence="1">The sequence shown here is derived from an EMBL/GenBank/DDBJ whole genome shotgun (WGS) entry which is preliminary data.</text>
</comment>
<evidence type="ECO:0000313" key="2">
    <source>
        <dbReference type="Proteomes" id="UP000821845"/>
    </source>
</evidence>
<dbReference type="EMBL" id="CM023486">
    <property type="protein sequence ID" value="KAH6928809.1"/>
    <property type="molecule type" value="Genomic_DNA"/>
</dbReference>
<keyword evidence="2" id="KW-1185">Reference proteome</keyword>
<sequence>MEQIEAIERPVRIPKEGLICDLLLSDPEKSHKGWQPSDRGVSHTFGLDVLEEFLERHHLQLVCRGHQVVEDGYEFFGKRRLVTIFSAPNYCGQFDNAGAIMNVDENLTCSFMTSEEDPPTSGRQTKEAETPSVKGAARQCLRTSFAVLSPAKPSSSEIPC</sequence>
<protein>
    <submittedName>
        <fullName evidence="1">Uncharacterized protein</fullName>
    </submittedName>
</protein>